<dbReference type="GO" id="GO:0030246">
    <property type="term" value="F:carbohydrate binding"/>
    <property type="evidence" value="ECO:0007669"/>
    <property type="project" value="InterPro"/>
</dbReference>
<keyword evidence="1" id="KW-0812">Transmembrane</keyword>
<evidence type="ECO:0000313" key="2">
    <source>
        <dbReference type="EMBL" id="RLE53611.1"/>
    </source>
</evidence>
<protein>
    <submittedName>
        <fullName evidence="2">Uncharacterized protein</fullName>
    </submittedName>
</protein>
<comment type="caution">
    <text evidence="2">The sequence shown here is derived from an EMBL/GenBank/DDBJ whole genome shotgun (WGS) entry which is preliminary data.</text>
</comment>
<feature type="non-terminal residue" evidence="2">
    <location>
        <position position="569"/>
    </location>
</feature>
<keyword evidence="1" id="KW-1133">Transmembrane helix</keyword>
<name>A0A497F2P2_9CREN</name>
<organism evidence="2 3">
    <name type="scientific">Thermoproteota archaeon</name>
    <dbReference type="NCBI Taxonomy" id="2056631"/>
    <lineage>
        <taxon>Archaea</taxon>
        <taxon>Thermoproteota</taxon>
    </lineage>
</organism>
<accession>A0A497F2P2</accession>
<feature type="transmembrane region" description="Helical" evidence="1">
    <location>
        <begin position="348"/>
        <end position="365"/>
    </location>
</feature>
<dbReference type="InterPro" id="IPR013784">
    <property type="entry name" value="Carb-bd-like_fold"/>
</dbReference>
<dbReference type="AlphaFoldDB" id="A0A497F2P2"/>
<evidence type="ECO:0000256" key="1">
    <source>
        <dbReference type="SAM" id="Phobius"/>
    </source>
</evidence>
<dbReference type="Proteomes" id="UP000269499">
    <property type="component" value="Unassembled WGS sequence"/>
</dbReference>
<keyword evidence="1" id="KW-0472">Membrane</keyword>
<proteinExistence type="predicted"/>
<gene>
    <name evidence="2" type="ORF">DRJ26_03130</name>
</gene>
<feature type="transmembrane region" description="Helical" evidence="1">
    <location>
        <begin position="377"/>
        <end position="394"/>
    </location>
</feature>
<dbReference type="SUPFAM" id="SSF49452">
    <property type="entry name" value="Starch-binding domain-like"/>
    <property type="match status" value="1"/>
</dbReference>
<sequence>MKITISRSITLKKLLLIIIAAVVLVNPFATLGKSEGYLLTGQVHDVHGKPLANVQIYIFRLIEAEHLKLITKTETSNAGIFEVKLDSGEYRIYAILDYASTPGLDYAISYLDVKISGSTNVNLTLIDGASVVIDGEALVADSAEPAKYVSYHLEGFTYKLDGEILRTFGAPLEEAIQLGLNRSTVVIPANTEVNITVEAAFIIDRDVVTKKFRLTNESIRLGRGEALVLSLPAASLKFSLGEVEKKLSEAVEVVKEAEERGFYVTIYKSKISKVEELLATSKEKLEAKAYDSCYADLREAYTIVTGIISSVKTLVAEAIGSSLAIASLIALTSAVIGELLFENEAKKIIATALSFIISILAFYHLYPGCKMVELSQLITWSTASLIALILLIKIPQKIREKPGELAFWSAITSIFSIAKRNLKRRKLRTLLTLISVLVLIGGFVALTSVSIEEGLTVKRYNNADQLSGILVDKILPPTSTYPFIPLELNFMEKFTLNEKALWSSIKYSSTPQLNPIEYMVNQVKAQRKAEVYGFLAFSDNRDPIMNVIEAKIIQGRMPTSAGEIVLTQS</sequence>
<feature type="transmembrane region" description="Helical" evidence="1">
    <location>
        <begin position="318"/>
        <end position="341"/>
    </location>
</feature>
<reference evidence="2 3" key="1">
    <citation type="submission" date="2018-06" db="EMBL/GenBank/DDBJ databases">
        <title>Extensive metabolic versatility and redundancy in microbially diverse, dynamic hydrothermal sediments.</title>
        <authorList>
            <person name="Dombrowski N."/>
            <person name="Teske A."/>
            <person name="Baker B.J."/>
        </authorList>
    </citation>
    <scope>NUCLEOTIDE SEQUENCE [LARGE SCALE GENOMIC DNA]</scope>
    <source>
        <strain evidence="2">B20_G2</strain>
    </source>
</reference>
<evidence type="ECO:0000313" key="3">
    <source>
        <dbReference type="Proteomes" id="UP000269499"/>
    </source>
</evidence>
<dbReference type="EMBL" id="QMRA01000058">
    <property type="protein sequence ID" value="RLE53611.1"/>
    <property type="molecule type" value="Genomic_DNA"/>
</dbReference>
<feature type="transmembrane region" description="Helical" evidence="1">
    <location>
        <begin position="429"/>
        <end position="451"/>
    </location>
</feature>